<dbReference type="Gene3D" id="2.60.40.10">
    <property type="entry name" value="Immunoglobulins"/>
    <property type="match status" value="1"/>
</dbReference>
<name>A0ABY4KDV0_9FLAO</name>
<evidence type="ECO:0000313" key="4">
    <source>
        <dbReference type="Proteomes" id="UP000830583"/>
    </source>
</evidence>
<dbReference type="InterPro" id="IPR013783">
    <property type="entry name" value="Ig-like_fold"/>
</dbReference>
<dbReference type="Proteomes" id="UP000830583">
    <property type="component" value="Chromosome"/>
</dbReference>
<evidence type="ECO:0000256" key="1">
    <source>
        <dbReference type="ARBA" id="ARBA00022729"/>
    </source>
</evidence>
<dbReference type="InterPro" id="IPR003961">
    <property type="entry name" value="FN3_dom"/>
</dbReference>
<evidence type="ECO:0000313" key="3">
    <source>
        <dbReference type="EMBL" id="UPQ78889.1"/>
    </source>
</evidence>
<gene>
    <name evidence="3" type="ORF">M0M57_14870</name>
</gene>
<dbReference type="PROSITE" id="PS50853">
    <property type="entry name" value="FN3"/>
    <property type="match status" value="1"/>
</dbReference>
<organism evidence="3 4">
    <name type="scientific">Flavobacterium azooxidireducens</name>
    <dbReference type="NCBI Taxonomy" id="1871076"/>
    <lineage>
        <taxon>Bacteria</taxon>
        <taxon>Pseudomonadati</taxon>
        <taxon>Bacteroidota</taxon>
        <taxon>Flavobacteriia</taxon>
        <taxon>Flavobacteriales</taxon>
        <taxon>Flavobacteriaceae</taxon>
        <taxon>Flavobacterium</taxon>
    </lineage>
</organism>
<proteinExistence type="predicted"/>
<dbReference type="NCBIfam" id="TIGR04183">
    <property type="entry name" value="Por_Secre_tail"/>
    <property type="match status" value="1"/>
</dbReference>
<feature type="domain" description="Fibronectin type-III" evidence="2">
    <location>
        <begin position="177"/>
        <end position="293"/>
    </location>
</feature>
<dbReference type="Pfam" id="PF11617">
    <property type="entry name" value="Cu-binding_MopE"/>
    <property type="match status" value="1"/>
</dbReference>
<keyword evidence="1" id="KW-0732">Signal</keyword>
<dbReference type="InterPro" id="IPR021655">
    <property type="entry name" value="Put_metal-bd"/>
</dbReference>
<dbReference type="EMBL" id="CP096205">
    <property type="protein sequence ID" value="UPQ78889.1"/>
    <property type="molecule type" value="Genomic_DNA"/>
</dbReference>
<dbReference type="InterPro" id="IPR036116">
    <property type="entry name" value="FN3_sf"/>
</dbReference>
<reference evidence="3" key="1">
    <citation type="submission" date="2022-04" db="EMBL/GenBank/DDBJ databases">
        <title>Consumption of N2O by Flavobacterium azooxidireducens sp. nov. isolated from Decomposing Leaf Litter of Phragmites australis (Cav.).</title>
        <authorList>
            <person name="Behrendt U."/>
            <person name="Spanner T."/>
            <person name="Augustin J."/>
            <person name="Horn M.A."/>
            <person name="Kolb S."/>
            <person name="Ulrich A."/>
        </authorList>
    </citation>
    <scope>NUCLEOTIDE SEQUENCE</scope>
    <source>
        <strain evidence="3">IGB 4-14</strain>
    </source>
</reference>
<protein>
    <submittedName>
        <fullName evidence="3">T9SS type A sorting domain-containing protein</fullName>
    </submittedName>
</protein>
<sequence>MKKKILFSFVLLWIGIFSYAQVTVNRITSSTINGNPQYVFSPSTDIIYRDANGTTNFGSVGTGGICSGATHRSQLNSVILKLNSSATNNIVVHGTSSGTARSLSSIETSTTLAGPYTVLTGVTSSSTINSSSVCGTLIISNISIPNNTFIRFTFSGNVNLSGFDVTQFNPIVEPTTQATNISFENVSSNSLSINWTNGNGSNRVVFVKEGTQGTIEDPTDGDEFTANNNWNNGAPTGTQLGTSGYFCVYNGSASTVNLSNLDPFTTYWVRVYEYNGSGTSTDYFLSTATNNPNSQATLASPITASFSGILNIGETLEGSYEYSEFPGDVEGDSEYQWYVADDSFGLNQSAILGATSLSYLIQLADEGKYLRFGVVPTDINEVQGSESFSDWQLVNSRPIASSVIVSGILNVSEEVSATYSFNDVDNDLEGLSSYQWYRADDELGTNSEAILDANATAYTLDAADLAKYIRFGVIPAASSGSTPGDEIFGNWTGPILSQDAPSVIATGVLTENSLNTDVISLTLVNDTFNSNTLNVADFALNNAPSGLTLNQITWINSTEAEVSFSYNDEDFDVDVTNFSITINASTLDSNTTLTTLDMAINALIETLEVSGDLLFEDVCVNQESQIESFEVSGSNLKSGNITIAAVDGFEYAETVNGVYSTTLDFMHAGGDLISKTIFVKFVPSTVANYSDSIEVSSPGAPSAFQAVTASGITLPSSISSPTSSMIGSNQAVAGGDITAVGCSEVIERGIYYSTTNGFANGEGTKVSETSDSFETGAFSVSTTGLSTGTTYYYKAFARDADDVSVYTSQGTFTTLAIAEPNAIDATDNTCNSFTANWEAVEGASSYQLDVSTFPNFGSISVNPNQTLLSNTGVLGLPGWSETNVTVSSGALSMVSNTSQIITAAFNISSYTGVQLNFSIRTFGGVTGNSNQVVISISTDNGANWSSLGTTTAAGSSLNPAAPYSLDAYLGSQVRLKFETPNAISSRGIGLDNITVTGDQNTFTPSFVENYEDVTINGLSLGITGLDTETDYYYRVRSSDATSVSNNSNTIAATTLPLTIWYADADGDGFGNDEDTEQACTQPDGYVAVGGDCNDNANTIYPGATEICYDGILQNCNGDLNDGCPVVLTQIRPYFCGTTLQFVNSSILADTPTGLPVGATITGYRYEITNLSTTAVREVEKTIAMIRINETDMAGFNTAYSIRVMVRINNEWQDYGTACTILTPAIPTTAVSTVCGQVLPSLQSAIYATTVVSSTGYEFEVSRMEGGVAVETTTIERSVNNFKLTLLSGIQYVYASEYQVRVRVKANVNGVEVWSNYGAVCSVYTPEAPEAAIDGCGGEEGIAPAALNTPIYATPLTGATQYRFTLSDGVSYNQVYTTSGRFFRLSNFNALQTLTPGGNYSVTVEAEIYGYFYPGKDCNILVPGGGLRSNLVKTEETINLPTDFKAVAYPNPFVNSFAVDVRTSNTEKVSLTVYNMAGRLLEVKEVNASEVANYQFGDRYPSGVYNMIVTQGEETRTVRVVKQ</sequence>
<accession>A0ABY4KDV0</accession>
<dbReference type="SMART" id="SM00060">
    <property type="entry name" value="FN3"/>
    <property type="match status" value="3"/>
</dbReference>
<dbReference type="Pfam" id="PF18962">
    <property type="entry name" value="Por_Secre_tail"/>
    <property type="match status" value="1"/>
</dbReference>
<keyword evidence="4" id="KW-1185">Reference proteome</keyword>
<dbReference type="Gene3D" id="2.60.40.2700">
    <property type="match status" value="2"/>
</dbReference>
<dbReference type="InterPro" id="IPR026444">
    <property type="entry name" value="Secre_tail"/>
</dbReference>
<dbReference type="Gene3D" id="2.60.120.260">
    <property type="entry name" value="Galactose-binding domain-like"/>
    <property type="match status" value="1"/>
</dbReference>
<evidence type="ECO:0000259" key="2">
    <source>
        <dbReference type="PROSITE" id="PS50853"/>
    </source>
</evidence>
<dbReference type="RefSeq" id="WP_248433861.1">
    <property type="nucleotide sequence ID" value="NZ_CP096205.1"/>
</dbReference>
<dbReference type="SUPFAM" id="SSF49265">
    <property type="entry name" value="Fibronectin type III"/>
    <property type="match status" value="1"/>
</dbReference>